<dbReference type="Proteomes" id="UP000316560">
    <property type="component" value="Unassembled WGS sequence"/>
</dbReference>
<dbReference type="PANTHER" id="PTHR13887">
    <property type="entry name" value="GLUTATHIONE S-TRANSFERASE KAPPA"/>
    <property type="match status" value="1"/>
</dbReference>
<evidence type="ECO:0000313" key="2">
    <source>
        <dbReference type="EMBL" id="TQO21126.1"/>
    </source>
</evidence>
<proteinExistence type="predicted"/>
<comment type="caution">
    <text evidence="2">The sequence shown here is derived from an EMBL/GenBank/DDBJ whole genome shotgun (WGS) entry which is preliminary data.</text>
</comment>
<feature type="domain" description="DSBA-like thioredoxin" evidence="1">
    <location>
        <begin position="42"/>
        <end position="241"/>
    </location>
</feature>
<reference evidence="2 3" key="1">
    <citation type="submission" date="2019-06" db="EMBL/GenBank/DDBJ databases">
        <title>Sequencing the genomes of 1000 actinobacteria strains.</title>
        <authorList>
            <person name="Klenk H.-P."/>
        </authorList>
    </citation>
    <scope>NUCLEOTIDE SEQUENCE [LARGE SCALE GENOMIC DNA]</scope>
    <source>
        <strain evidence="2 3">DSM 21947</strain>
    </source>
</reference>
<gene>
    <name evidence="2" type="ORF">FB472_2796</name>
</gene>
<dbReference type="GO" id="GO:0016491">
    <property type="term" value="F:oxidoreductase activity"/>
    <property type="evidence" value="ECO:0007669"/>
    <property type="project" value="InterPro"/>
</dbReference>
<dbReference type="Pfam" id="PF01323">
    <property type="entry name" value="DSBA"/>
    <property type="match status" value="1"/>
</dbReference>
<dbReference type="SUPFAM" id="SSF52833">
    <property type="entry name" value="Thioredoxin-like"/>
    <property type="match status" value="1"/>
</dbReference>
<keyword evidence="3" id="KW-1185">Reference proteome</keyword>
<protein>
    <submittedName>
        <fullName evidence="2">Putative DsbA family dithiol-disulfide isomerase</fullName>
    </submittedName>
</protein>
<sequence>MERREYLELRAVEERVDDATAEAATATEAEPENATLGEPVKVDIWSDVQCPWCYIGKRRFEAAVESSGVAVDIEYHSFELAPDTPVEYEGTPTQFLSERKGLPMPQVEEMLTRVTDIATSLGLDYDYEHIHQTNTVKAHELLHYAKAHGRQLEMKERLLEAYFVKTEHVGRVDDLADIAASIGFDRDDVLRVLNSSEYLPAVKADMALAWEYGIQGVPFFVIDGKYGVSGAQESETFANVLTQVLTERDA</sequence>
<dbReference type="Gene3D" id="3.40.30.10">
    <property type="entry name" value="Glutaredoxin"/>
    <property type="match status" value="1"/>
</dbReference>
<name>A0A8H2PV02_9MICO</name>
<dbReference type="CDD" id="cd03024">
    <property type="entry name" value="DsbA_FrnE"/>
    <property type="match status" value="1"/>
</dbReference>
<dbReference type="EMBL" id="VFRA01000001">
    <property type="protein sequence ID" value="TQO21126.1"/>
    <property type="molecule type" value="Genomic_DNA"/>
</dbReference>
<dbReference type="AlphaFoldDB" id="A0A8H2PV02"/>
<dbReference type="InterPro" id="IPR001853">
    <property type="entry name" value="DSBA-like_thioredoxin_dom"/>
</dbReference>
<evidence type="ECO:0000259" key="1">
    <source>
        <dbReference type="Pfam" id="PF01323"/>
    </source>
</evidence>
<accession>A0A8H2PV02</accession>
<organism evidence="2 3">
    <name type="scientific">Rhodoglobus vestalii</name>
    <dbReference type="NCBI Taxonomy" id="193384"/>
    <lineage>
        <taxon>Bacteria</taxon>
        <taxon>Bacillati</taxon>
        <taxon>Actinomycetota</taxon>
        <taxon>Actinomycetes</taxon>
        <taxon>Micrococcales</taxon>
        <taxon>Microbacteriaceae</taxon>
        <taxon>Rhodoglobus</taxon>
    </lineage>
</organism>
<keyword evidence="2" id="KW-0413">Isomerase</keyword>
<dbReference type="GO" id="GO:0016853">
    <property type="term" value="F:isomerase activity"/>
    <property type="evidence" value="ECO:0007669"/>
    <property type="project" value="UniProtKB-KW"/>
</dbReference>
<dbReference type="PANTHER" id="PTHR13887:SF41">
    <property type="entry name" value="THIOREDOXIN SUPERFAMILY PROTEIN"/>
    <property type="match status" value="1"/>
</dbReference>
<evidence type="ECO:0000313" key="3">
    <source>
        <dbReference type="Proteomes" id="UP000316560"/>
    </source>
</evidence>
<dbReference type="InterPro" id="IPR036249">
    <property type="entry name" value="Thioredoxin-like_sf"/>
</dbReference>